<accession>A0A7S1FG97</accession>
<dbReference type="EMBL" id="HBFQ01056800">
    <property type="protein sequence ID" value="CAD8865936.1"/>
    <property type="molecule type" value="Transcribed_RNA"/>
</dbReference>
<dbReference type="InterPro" id="IPR004345">
    <property type="entry name" value="TB2_DP1_HVA22"/>
</dbReference>
<dbReference type="Pfam" id="PF03134">
    <property type="entry name" value="TB2_DP1_HVA22"/>
    <property type="match status" value="1"/>
</dbReference>
<name>A0A7S1FG97_NOCSC</name>
<feature type="transmembrane region" description="Helical" evidence="2">
    <location>
        <begin position="144"/>
        <end position="165"/>
    </location>
</feature>
<sequence>MELEMTEAEACLPDSRISDGPNTLTPIQVSRTINEELNGQLVEIPLLRAVSKQLNVSPLTVAGAIVGAVLAFVLYGFGGQAVSTVMGCSIPAFETFKASNANEVHLLDFWLKYWVCYGMLTSLEQCFYYVVVSLPFYYPLKVALFLYLFAPYTAGAIRVYSWFLAPVLRRRQEEIDAVLDQFCTETKRSLVFAARTSLTVTAEASQTGATEFKKRMTMLGPKVVRSVVASASQISSAVALTSNPRRHFEESVLLEGRDVHGTHESFST</sequence>
<dbReference type="GO" id="GO:0016020">
    <property type="term" value="C:membrane"/>
    <property type="evidence" value="ECO:0007669"/>
    <property type="project" value="UniProtKB-SubCell"/>
</dbReference>
<feature type="transmembrane region" description="Helical" evidence="2">
    <location>
        <begin position="114"/>
        <end position="138"/>
    </location>
</feature>
<keyword evidence="2" id="KW-0812">Transmembrane</keyword>
<reference evidence="3" key="1">
    <citation type="submission" date="2021-01" db="EMBL/GenBank/DDBJ databases">
        <authorList>
            <person name="Corre E."/>
            <person name="Pelletier E."/>
            <person name="Niang G."/>
            <person name="Scheremetjew M."/>
            <person name="Finn R."/>
            <person name="Kale V."/>
            <person name="Holt S."/>
            <person name="Cochrane G."/>
            <person name="Meng A."/>
            <person name="Brown T."/>
            <person name="Cohen L."/>
        </authorList>
    </citation>
    <scope>NUCLEOTIDE SEQUENCE</scope>
</reference>
<dbReference type="AlphaFoldDB" id="A0A7S1FG97"/>
<keyword evidence="2" id="KW-1133">Transmembrane helix</keyword>
<organism evidence="3">
    <name type="scientific">Noctiluca scintillans</name>
    <name type="common">Sea sparkle</name>
    <name type="synonym">Red tide dinoflagellate</name>
    <dbReference type="NCBI Taxonomy" id="2966"/>
    <lineage>
        <taxon>Eukaryota</taxon>
        <taxon>Sar</taxon>
        <taxon>Alveolata</taxon>
        <taxon>Dinophyceae</taxon>
        <taxon>Noctilucales</taxon>
        <taxon>Noctilucaceae</taxon>
        <taxon>Noctiluca</taxon>
    </lineage>
</organism>
<evidence type="ECO:0000313" key="3">
    <source>
        <dbReference type="EMBL" id="CAD8865936.1"/>
    </source>
</evidence>
<protein>
    <recommendedName>
        <fullName evidence="4">Receptor expression-enhancing protein</fullName>
    </recommendedName>
</protein>
<comment type="similarity">
    <text evidence="1">Belongs to the DP1 family.</text>
</comment>
<comment type="subcellular location">
    <subcellularLocation>
        <location evidence="1">Membrane</location>
        <topology evidence="1">Multi-pass membrane protein</topology>
    </subcellularLocation>
</comment>
<proteinExistence type="inferred from homology"/>
<evidence type="ECO:0000256" key="2">
    <source>
        <dbReference type="SAM" id="Phobius"/>
    </source>
</evidence>
<evidence type="ECO:0000256" key="1">
    <source>
        <dbReference type="RuleBase" id="RU362006"/>
    </source>
</evidence>
<dbReference type="PANTHER" id="PTHR12300">
    <property type="entry name" value="HVA22-LIKE PROTEINS"/>
    <property type="match status" value="1"/>
</dbReference>
<keyword evidence="2" id="KW-0472">Membrane</keyword>
<feature type="transmembrane region" description="Helical" evidence="2">
    <location>
        <begin position="56"/>
        <end position="77"/>
    </location>
</feature>
<evidence type="ECO:0008006" key="4">
    <source>
        <dbReference type="Google" id="ProtNLM"/>
    </source>
</evidence>
<gene>
    <name evidence="3" type="ORF">NSCI0253_LOCUS40291</name>
</gene>